<proteinExistence type="predicted"/>
<keyword evidence="1" id="KW-0812">Transmembrane</keyword>
<feature type="transmembrane region" description="Helical" evidence="1">
    <location>
        <begin position="174"/>
        <end position="193"/>
    </location>
</feature>
<sequence length="195" mass="19593">MESTVPGTLVGGHAALAVCAALYLAWWWVFFNPALPKATGALYAVGVGFILGAVACGIAAIVLLAMGLGALAGPGAGAGAAPGWAFAVGGVAAYALLAFVTVRFFQRPVTTELLLFVLWAALELAVANALLGAGALPLGAFWAIVAIVALVTVANLVCYVLYFHLPPLASFVDGAVPLAVVGVFAAVLAAFIARL</sequence>
<comment type="caution">
    <text evidence="2">The sequence shown here is derived from an EMBL/GenBank/DDBJ whole genome shotgun (WGS) entry which is preliminary data.</text>
</comment>
<dbReference type="Proteomes" id="UP000587396">
    <property type="component" value="Unassembled WGS sequence"/>
</dbReference>
<dbReference type="EMBL" id="JACMSE010000005">
    <property type="protein sequence ID" value="MBC2889315.1"/>
    <property type="molecule type" value="Genomic_DNA"/>
</dbReference>
<feature type="transmembrane region" description="Helical" evidence="1">
    <location>
        <begin position="12"/>
        <end position="30"/>
    </location>
</feature>
<dbReference type="RefSeq" id="WP_185905174.1">
    <property type="nucleotide sequence ID" value="NZ_JACMSE010000005.1"/>
</dbReference>
<protein>
    <submittedName>
        <fullName evidence="2">Uncharacterized protein</fullName>
    </submittedName>
</protein>
<name>A0A842JHR2_9ACTN</name>
<accession>A0A842JHR2</accession>
<dbReference type="AlphaFoldDB" id="A0A842JHR2"/>
<feature type="transmembrane region" description="Helical" evidence="1">
    <location>
        <begin position="140"/>
        <end position="162"/>
    </location>
</feature>
<evidence type="ECO:0000256" key="1">
    <source>
        <dbReference type="SAM" id="Phobius"/>
    </source>
</evidence>
<organism evidence="2 3">
    <name type="scientific">Gordonibacter massiliensis</name>
    <name type="common">ex Traore et al. 2017</name>
    <dbReference type="NCBI Taxonomy" id="1841863"/>
    <lineage>
        <taxon>Bacteria</taxon>
        <taxon>Bacillati</taxon>
        <taxon>Actinomycetota</taxon>
        <taxon>Coriobacteriia</taxon>
        <taxon>Eggerthellales</taxon>
        <taxon>Eggerthellaceae</taxon>
        <taxon>Gordonibacter</taxon>
    </lineage>
</organism>
<keyword evidence="3" id="KW-1185">Reference proteome</keyword>
<feature type="transmembrane region" description="Helical" evidence="1">
    <location>
        <begin position="42"/>
        <end position="72"/>
    </location>
</feature>
<evidence type="ECO:0000313" key="2">
    <source>
        <dbReference type="EMBL" id="MBC2889315.1"/>
    </source>
</evidence>
<keyword evidence="1" id="KW-0472">Membrane</keyword>
<gene>
    <name evidence="2" type="ORF">H7313_08140</name>
</gene>
<reference evidence="2 3" key="1">
    <citation type="submission" date="2020-08" db="EMBL/GenBank/DDBJ databases">
        <authorList>
            <person name="Liu C."/>
            <person name="Sun Q."/>
        </authorList>
    </citation>
    <scope>NUCLEOTIDE SEQUENCE [LARGE SCALE GENOMIC DNA]</scope>
    <source>
        <strain evidence="2 3">N22</strain>
    </source>
</reference>
<feature type="transmembrane region" description="Helical" evidence="1">
    <location>
        <begin position="84"/>
        <end position="106"/>
    </location>
</feature>
<evidence type="ECO:0000313" key="3">
    <source>
        <dbReference type="Proteomes" id="UP000587396"/>
    </source>
</evidence>
<feature type="transmembrane region" description="Helical" evidence="1">
    <location>
        <begin position="113"/>
        <end position="134"/>
    </location>
</feature>
<keyword evidence="1" id="KW-1133">Transmembrane helix</keyword>